<sequence length="261" mass="30852">MVDETRLTTYFFSDIPDSFGAKAMLNIFQKYGDAVEVVIPAKRDKGGRRFGFARFEHVRDVRKFGIELDNIIIGRDKIYVNVSRFQREERNSRYTQREGGNVHGRREERHEHHVEKMRKNQKDATYRKDEKSYAQAVQGEKLRNQRRIIQAPRWSYTVGKDTLLSLQKSYVGEVVHPGMSYNIQDEFHRQGYFGIKITPLGANLVLLEEQEEGEVRALIEDAKSWMEQWFREIRPWSTREVDSSRLVWLRVYGIPVHAWNV</sequence>
<dbReference type="InterPro" id="IPR012677">
    <property type="entry name" value="Nucleotide-bd_a/b_plait_sf"/>
</dbReference>
<feature type="region of interest" description="Disordered" evidence="2">
    <location>
        <begin position="90"/>
        <end position="130"/>
    </location>
</feature>
<reference evidence="4 5" key="1">
    <citation type="journal article" date="2018" name="Front. Plant Sci.">
        <title>Red Clover (Trifolium pratense) and Zigzag Clover (T. medium) - A Picture of Genomic Similarities and Differences.</title>
        <authorList>
            <person name="Dluhosova J."/>
            <person name="Istvanek J."/>
            <person name="Nedelnik J."/>
            <person name="Repkova J."/>
        </authorList>
    </citation>
    <scope>NUCLEOTIDE SEQUENCE [LARGE SCALE GENOMIC DNA]</scope>
    <source>
        <strain evidence="5">cv. 10/8</strain>
        <tissue evidence="4">Leaf</tissue>
    </source>
</reference>
<dbReference type="CDD" id="cd00590">
    <property type="entry name" value="RRM_SF"/>
    <property type="match status" value="1"/>
</dbReference>
<evidence type="ECO:0000313" key="4">
    <source>
        <dbReference type="EMBL" id="MCI08394.1"/>
    </source>
</evidence>
<evidence type="ECO:0000256" key="1">
    <source>
        <dbReference type="PROSITE-ProRule" id="PRU00176"/>
    </source>
</evidence>
<name>A0A392P9D2_9FABA</name>
<accession>A0A392P9D2</accession>
<dbReference type="InterPro" id="IPR035979">
    <property type="entry name" value="RBD_domain_sf"/>
</dbReference>
<dbReference type="PANTHER" id="PTHR34427">
    <property type="entry name" value="DUF4283 DOMAIN PROTEIN"/>
    <property type="match status" value="1"/>
</dbReference>
<dbReference type="SUPFAM" id="SSF54928">
    <property type="entry name" value="RNA-binding domain, RBD"/>
    <property type="match status" value="1"/>
</dbReference>
<evidence type="ECO:0000256" key="2">
    <source>
        <dbReference type="SAM" id="MobiDB-lite"/>
    </source>
</evidence>
<evidence type="ECO:0000313" key="5">
    <source>
        <dbReference type="Proteomes" id="UP000265520"/>
    </source>
</evidence>
<proteinExistence type="predicted"/>
<keyword evidence="1" id="KW-0694">RNA-binding</keyword>
<dbReference type="GO" id="GO:0003723">
    <property type="term" value="F:RNA binding"/>
    <property type="evidence" value="ECO:0007669"/>
    <property type="project" value="UniProtKB-UniRule"/>
</dbReference>
<feature type="domain" description="RRM" evidence="3">
    <location>
        <begin position="8"/>
        <end position="85"/>
    </location>
</feature>
<dbReference type="PROSITE" id="PS50102">
    <property type="entry name" value="RRM"/>
    <property type="match status" value="1"/>
</dbReference>
<comment type="caution">
    <text evidence="4">The sequence shown here is derived from an EMBL/GenBank/DDBJ whole genome shotgun (WGS) entry which is preliminary data.</text>
</comment>
<dbReference type="Pfam" id="PF00076">
    <property type="entry name" value="RRM_1"/>
    <property type="match status" value="1"/>
</dbReference>
<keyword evidence="5" id="KW-1185">Reference proteome</keyword>
<evidence type="ECO:0000259" key="3">
    <source>
        <dbReference type="PROSITE" id="PS50102"/>
    </source>
</evidence>
<dbReference type="Gene3D" id="3.30.70.330">
    <property type="match status" value="1"/>
</dbReference>
<dbReference type="PANTHER" id="PTHR34427:SF5">
    <property type="entry name" value="DUF4283 DOMAIN-CONTAINING PROTEIN"/>
    <property type="match status" value="1"/>
</dbReference>
<feature type="compositionally biased region" description="Basic and acidic residues" evidence="2">
    <location>
        <begin position="104"/>
        <end position="130"/>
    </location>
</feature>
<dbReference type="SMART" id="SM00360">
    <property type="entry name" value="RRM"/>
    <property type="match status" value="1"/>
</dbReference>
<dbReference type="EMBL" id="LXQA010068886">
    <property type="protein sequence ID" value="MCI08394.1"/>
    <property type="molecule type" value="Genomic_DNA"/>
</dbReference>
<feature type="non-terminal residue" evidence="4">
    <location>
        <position position="261"/>
    </location>
</feature>
<organism evidence="4 5">
    <name type="scientific">Trifolium medium</name>
    <dbReference type="NCBI Taxonomy" id="97028"/>
    <lineage>
        <taxon>Eukaryota</taxon>
        <taxon>Viridiplantae</taxon>
        <taxon>Streptophyta</taxon>
        <taxon>Embryophyta</taxon>
        <taxon>Tracheophyta</taxon>
        <taxon>Spermatophyta</taxon>
        <taxon>Magnoliopsida</taxon>
        <taxon>eudicotyledons</taxon>
        <taxon>Gunneridae</taxon>
        <taxon>Pentapetalae</taxon>
        <taxon>rosids</taxon>
        <taxon>fabids</taxon>
        <taxon>Fabales</taxon>
        <taxon>Fabaceae</taxon>
        <taxon>Papilionoideae</taxon>
        <taxon>50 kb inversion clade</taxon>
        <taxon>NPAAA clade</taxon>
        <taxon>Hologalegina</taxon>
        <taxon>IRL clade</taxon>
        <taxon>Trifolieae</taxon>
        <taxon>Trifolium</taxon>
    </lineage>
</organism>
<dbReference type="Proteomes" id="UP000265520">
    <property type="component" value="Unassembled WGS sequence"/>
</dbReference>
<dbReference type="AlphaFoldDB" id="A0A392P9D2"/>
<protein>
    <recommendedName>
        <fullName evidence="3">RRM domain-containing protein</fullName>
    </recommendedName>
</protein>
<dbReference type="InterPro" id="IPR000504">
    <property type="entry name" value="RRM_dom"/>
</dbReference>